<keyword evidence="2" id="KW-0812">Transmembrane</keyword>
<reference evidence="3 4" key="1">
    <citation type="submission" date="2024-06" db="EMBL/GenBank/DDBJ databases">
        <title>Draft genome sequence of Geodermatophilus badlandi, a novel member of the Geodermatophilaceae isolated from badland sedimentary rocks in the Red desert, Wyoming, USA.</title>
        <authorList>
            <person name="Ben Tekaya S."/>
            <person name="Nouioui I."/>
            <person name="Flores G.M."/>
            <person name="Shaal M.N."/>
            <person name="Bredoire F."/>
            <person name="Basile F."/>
            <person name="Van Diepen L."/>
            <person name="Ward N.L."/>
        </authorList>
    </citation>
    <scope>NUCLEOTIDE SEQUENCE [LARGE SCALE GENOMIC DNA]</scope>
    <source>
        <strain evidence="3 4">WL48A</strain>
    </source>
</reference>
<comment type="caution">
    <text evidence="3">The sequence shown here is derived from an EMBL/GenBank/DDBJ whole genome shotgun (WGS) entry which is preliminary data.</text>
</comment>
<feature type="transmembrane region" description="Helical" evidence="2">
    <location>
        <begin position="185"/>
        <end position="202"/>
    </location>
</feature>
<dbReference type="Proteomes" id="UP001560045">
    <property type="component" value="Unassembled WGS sequence"/>
</dbReference>
<evidence type="ECO:0000256" key="1">
    <source>
        <dbReference type="SAM" id="MobiDB-lite"/>
    </source>
</evidence>
<sequence>MSDQQTSGPVAVVPPPVATSTGRSGGPQHDPKVTTALRRFAISISVFNAFGYTVLGFEQPWLWPLLALATAYCLEIGLETLGARVEGRPARYRGNGVRGVVEFLFPAHITALAVNMLTYPNDRVLVMLFGVVVAVGTKWVLRAPVRGRLRHYMNPSNFGIAVILLVFPWASIAPPYHFTENVSGPIDWLIPAVILVTGTLLNAKLTGRIWLIAGWLVFFVLQAVVRGWLFDTAILGALGMMTGVAFVLYTNYMVTDPGTTPSRPGSQFAFGAGVAVTYGLLTAVHIAYGLFFATALVCLVRGGFLWALHFVEQARAQREARPREHIGAVAPVVAPVVAAVPSGPDVDVPVPVSVGAERTDTEVAA</sequence>
<gene>
    <name evidence="3" type="ORF">ABQ292_03335</name>
</gene>
<evidence type="ECO:0000256" key="2">
    <source>
        <dbReference type="SAM" id="Phobius"/>
    </source>
</evidence>
<feature type="transmembrane region" description="Helical" evidence="2">
    <location>
        <begin position="234"/>
        <end position="254"/>
    </location>
</feature>
<proteinExistence type="predicted"/>
<feature type="transmembrane region" description="Helical" evidence="2">
    <location>
        <begin position="153"/>
        <end position="173"/>
    </location>
</feature>
<organism evidence="3 4">
    <name type="scientific">Geodermatophilus maliterrae</name>
    <dbReference type="NCBI Taxonomy" id="3162531"/>
    <lineage>
        <taxon>Bacteria</taxon>
        <taxon>Bacillati</taxon>
        <taxon>Actinomycetota</taxon>
        <taxon>Actinomycetes</taxon>
        <taxon>Geodermatophilales</taxon>
        <taxon>Geodermatophilaceae</taxon>
        <taxon>Geodermatophilus</taxon>
    </lineage>
</organism>
<feature type="region of interest" description="Disordered" evidence="1">
    <location>
        <begin position="1"/>
        <end position="30"/>
    </location>
</feature>
<keyword evidence="4" id="KW-1185">Reference proteome</keyword>
<dbReference type="RefSeq" id="WP_369203198.1">
    <property type="nucleotide sequence ID" value="NZ_JBFNXQ010000006.1"/>
</dbReference>
<keyword evidence="2" id="KW-0472">Membrane</keyword>
<feature type="transmembrane region" description="Helical" evidence="2">
    <location>
        <begin position="266"/>
        <end position="284"/>
    </location>
</feature>
<keyword evidence="2" id="KW-1133">Transmembrane helix</keyword>
<feature type="transmembrane region" description="Helical" evidence="2">
    <location>
        <begin position="209"/>
        <end position="228"/>
    </location>
</feature>
<accession>A0ABV3XA18</accession>
<feature type="transmembrane region" description="Helical" evidence="2">
    <location>
        <begin position="290"/>
        <end position="311"/>
    </location>
</feature>
<feature type="transmembrane region" description="Helical" evidence="2">
    <location>
        <begin position="124"/>
        <end position="141"/>
    </location>
</feature>
<protein>
    <submittedName>
        <fullName evidence="3">Enediyne biosynthesis protein UnbU</fullName>
    </submittedName>
</protein>
<dbReference type="EMBL" id="JBFNXQ010000006">
    <property type="protein sequence ID" value="MEX5717400.1"/>
    <property type="molecule type" value="Genomic_DNA"/>
</dbReference>
<name>A0ABV3XA18_9ACTN</name>
<feature type="transmembrane region" description="Helical" evidence="2">
    <location>
        <begin position="99"/>
        <end position="118"/>
    </location>
</feature>
<feature type="transmembrane region" description="Helical" evidence="2">
    <location>
        <begin position="61"/>
        <end position="78"/>
    </location>
</feature>
<evidence type="ECO:0000313" key="3">
    <source>
        <dbReference type="EMBL" id="MEX5717400.1"/>
    </source>
</evidence>
<evidence type="ECO:0000313" key="4">
    <source>
        <dbReference type="Proteomes" id="UP001560045"/>
    </source>
</evidence>
<feature type="transmembrane region" description="Helical" evidence="2">
    <location>
        <begin position="36"/>
        <end position="55"/>
    </location>
</feature>